<reference evidence="8 9" key="1">
    <citation type="submission" date="2018-10" db="EMBL/GenBank/DDBJ databases">
        <authorList>
            <person name="Chen W.-M."/>
        </authorList>
    </citation>
    <scope>NUCLEOTIDE SEQUENCE [LARGE SCALE GENOMIC DNA]</scope>
    <source>
        <strain evidence="8 9">THS-13</strain>
    </source>
</reference>
<name>A0A3N0V7F8_9GAMM</name>
<evidence type="ECO:0000256" key="2">
    <source>
        <dbReference type="ARBA" id="ARBA00022475"/>
    </source>
</evidence>
<dbReference type="EMBL" id="RJVO01000006">
    <property type="protein sequence ID" value="ROH88737.1"/>
    <property type="molecule type" value="Genomic_DNA"/>
</dbReference>
<evidence type="ECO:0000313" key="8">
    <source>
        <dbReference type="EMBL" id="ROH88737.1"/>
    </source>
</evidence>
<evidence type="ECO:0000256" key="5">
    <source>
        <dbReference type="ARBA" id="ARBA00023136"/>
    </source>
</evidence>
<evidence type="ECO:0000256" key="6">
    <source>
        <dbReference type="SAM" id="Phobius"/>
    </source>
</evidence>
<dbReference type="RefSeq" id="WP_123212359.1">
    <property type="nucleotide sequence ID" value="NZ_RJVO01000006.1"/>
</dbReference>
<dbReference type="InterPro" id="IPR027379">
    <property type="entry name" value="CLS_N"/>
</dbReference>
<dbReference type="InterPro" id="IPR025202">
    <property type="entry name" value="PLD-like_dom"/>
</dbReference>
<protein>
    <submittedName>
        <fullName evidence="8">Cardiolipin synthase</fullName>
    </submittedName>
</protein>
<sequence>MNLSLPEGSQWLLALDLLLVLPTVGHILLHKRDPRSAWGWIAVCALFPLFGPLLYWLFGVNRIRQRARQLLGAEAAGHAQHQAQTQLFGDLPAAASQELRELVRLGGALTGRALTGGNRITPLRDGDEAYPAMLRSIAEARQTLHLASYIYLGDACGEEFARALAAAQARGVRLRVLLDGAADAFYRPRASRLLARHGVTAARFLPPRWFPPLLHLNLRNHRKLLIADGEIAYTGGMNIAGYHRGVGGQPAKVTDLHFRVEGPLVAQLEEVFLADWQFATGETVPAAPAPAPVVEGQALARTVTDGPNEELDRLLMLLLGALANAHQRVWIMTPYFLPTGTLIGALQSAALRGVDVCVLLPENSDQPWMNWATRNVLWQLLDRQVRVLERPGPFAHSKLLLVDDYYLQFGSANLDQRSLRLNFELVVESYDRRLAAWAAAHFEEVQAVSRPVSRAALDARPLPQRLRDALCWLMSPYL</sequence>
<comment type="subcellular location">
    <subcellularLocation>
        <location evidence="1">Cell membrane</location>
        <topology evidence="1">Multi-pass membrane protein</topology>
    </subcellularLocation>
</comment>
<dbReference type="AlphaFoldDB" id="A0A3N0V7F8"/>
<gene>
    <name evidence="8" type="ORF">ED208_13055</name>
</gene>
<comment type="caution">
    <text evidence="8">The sequence shown here is derived from an EMBL/GenBank/DDBJ whole genome shotgun (WGS) entry which is preliminary data.</text>
</comment>
<dbReference type="Proteomes" id="UP000282106">
    <property type="component" value="Unassembled WGS sequence"/>
</dbReference>
<evidence type="ECO:0000313" key="9">
    <source>
        <dbReference type="Proteomes" id="UP000282106"/>
    </source>
</evidence>
<dbReference type="Gene3D" id="3.30.870.10">
    <property type="entry name" value="Endonuclease Chain A"/>
    <property type="match status" value="2"/>
</dbReference>
<dbReference type="PANTHER" id="PTHR21248">
    <property type="entry name" value="CARDIOLIPIN SYNTHASE"/>
    <property type="match status" value="1"/>
</dbReference>
<dbReference type="Pfam" id="PF13091">
    <property type="entry name" value="PLDc_2"/>
    <property type="match status" value="2"/>
</dbReference>
<evidence type="ECO:0000256" key="3">
    <source>
        <dbReference type="ARBA" id="ARBA00022692"/>
    </source>
</evidence>
<dbReference type="PROSITE" id="PS50035">
    <property type="entry name" value="PLD"/>
    <property type="match status" value="2"/>
</dbReference>
<dbReference type="GO" id="GO:0005886">
    <property type="term" value="C:plasma membrane"/>
    <property type="evidence" value="ECO:0007669"/>
    <property type="project" value="UniProtKB-SubCell"/>
</dbReference>
<keyword evidence="3 6" id="KW-0812">Transmembrane</keyword>
<keyword evidence="4 6" id="KW-1133">Transmembrane helix</keyword>
<evidence type="ECO:0000256" key="4">
    <source>
        <dbReference type="ARBA" id="ARBA00022989"/>
    </source>
</evidence>
<evidence type="ECO:0000259" key="7">
    <source>
        <dbReference type="PROSITE" id="PS50035"/>
    </source>
</evidence>
<dbReference type="SUPFAM" id="SSF56024">
    <property type="entry name" value="Phospholipase D/nuclease"/>
    <property type="match status" value="2"/>
</dbReference>
<feature type="domain" description="PLD phosphodiesterase" evidence="7">
    <location>
        <begin position="396"/>
        <end position="418"/>
    </location>
</feature>
<dbReference type="Pfam" id="PF13396">
    <property type="entry name" value="PLDc_N"/>
    <property type="match status" value="1"/>
</dbReference>
<keyword evidence="2" id="KW-1003">Cell membrane</keyword>
<dbReference type="FunCoup" id="A0A3N0V7F8">
    <property type="interactions" value="96"/>
</dbReference>
<keyword evidence="9" id="KW-1185">Reference proteome</keyword>
<dbReference type="GO" id="GO:0008808">
    <property type="term" value="F:cardiolipin synthase activity"/>
    <property type="evidence" value="ECO:0007669"/>
    <property type="project" value="TreeGrafter"/>
</dbReference>
<dbReference type="InterPro" id="IPR001736">
    <property type="entry name" value="PLipase_D/transphosphatidylase"/>
</dbReference>
<evidence type="ECO:0000256" key="1">
    <source>
        <dbReference type="ARBA" id="ARBA00004651"/>
    </source>
</evidence>
<keyword evidence="5 6" id="KW-0472">Membrane</keyword>
<dbReference type="PANTHER" id="PTHR21248:SF22">
    <property type="entry name" value="PHOSPHOLIPASE D"/>
    <property type="match status" value="1"/>
</dbReference>
<dbReference type="InParanoid" id="A0A3N0V7F8"/>
<dbReference type="SMART" id="SM00155">
    <property type="entry name" value="PLDc"/>
    <property type="match status" value="2"/>
</dbReference>
<dbReference type="GO" id="GO:0032049">
    <property type="term" value="P:cardiolipin biosynthetic process"/>
    <property type="evidence" value="ECO:0007669"/>
    <property type="project" value="UniProtKB-ARBA"/>
</dbReference>
<feature type="transmembrane region" description="Helical" evidence="6">
    <location>
        <begin position="37"/>
        <end position="58"/>
    </location>
</feature>
<organism evidence="8 9">
    <name type="scientific">Stagnimonas aquatica</name>
    <dbReference type="NCBI Taxonomy" id="2689987"/>
    <lineage>
        <taxon>Bacteria</taxon>
        <taxon>Pseudomonadati</taxon>
        <taxon>Pseudomonadota</taxon>
        <taxon>Gammaproteobacteria</taxon>
        <taxon>Nevskiales</taxon>
        <taxon>Nevskiaceae</taxon>
        <taxon>Stagnimonas</taxon>
    </lineage>
</organism>
<feature type="domain" description="PLD phosphodiesterase" evidence="7">
    <location>
        <begin position="216"/>
        <end position="243"/>
    </location>
</feature>
<accession>A0A3N0V7F8</accession>
<feature type="transmembrane region" description="Helical" evidence="6">
    <location>
        <begin position="12"/>
        <end position="30"/>
    </location>
</feature>
<proteinExistence type="predicted"/>